<dbReference type="InterPro" id="IPR032675">
    <property type="entry name" value="LRR_dom_sf"/>
</dbReference>
<organism evidence="4 5">
    <name type="scientific">Dipteronia dyeriana</name>
    <dbReference type="NCBI Taxonomy" id="168575"/>
    <lineage>
        <taxon>Eukaryota</taxon>
        <taxon>Viridiplantae</taxon>
        <taxon>Streptophyta</taxon>
        <taxon>Embryophyta</taxon>
        <taxon>Tracheophyta</taxon>
        <taxon>Spermatophyta</taxon>
        <taxon>Magnoliopsida</taxon>
        <taxon>eudicotyledons</taxon>
        <taxon>Gunneridae</taxon>
        <taxon>Pentapetalae</taxon>
        <taxon>rosids</taxon>
        <taxon>malvids</taxon>
        <taxon>Sapindales</taxon>
        <taxon>Sapindaceae</taxon>
        <taxon>Hippocastanoideae</taxon>
        <taxon>Acereae</taxon>
        <taxon>Dipteronia</taxon>
    </lineage>
</organism>
<dbReference type="AlphaFoldDB" id="A0AAD9X6P5"/>
<dbReference type="EMBL" id="JANJYI010000004">
    <property type="protein sequence ID" value="KAK2653896.1"/>
    <property type="molecule type" value="Genomic_DNA"/>
</dbReference>
<evidence type="ECO:0000313" key="4">
    <source>
        <dbReference type="EMBL" id="KAK2653896.1"/>
    </source>
</evidence>
<feature type="domain" description="Disease resistance protein winged helix" evidence="2">
    <location>
        <begin position="1"/>
        <end position="41"/>
    </location>
</feature>
<proteinExistence type="predicted"/>
<keyword evidence="5" id="KW-1185">Reference proteome</keyword>
<reference evidence="4" key="1">
    <citation type="journal article" date="2023" name="Plant J.">
        <title>Genome sequences and population genomics provide insights into the demographic history, inbreeding, and mutation load of two 'living fossil' tree species of Dipteronia.</title>
        <authorList>
            <person name="Feng Y."/>
            <person name="Comes H.P."/>
            <person name="Chen J."/>
            <person name="Zhu S."/>
            <person name="Lu R."/>
            <person name="Zhang X."/>
            <person name="Li P."/>
            <person name="Qiu J."/>
            <person name="Olsen K.M."/>
            <person name="Qiu Y."/>
        </authorList>
    </citation>
    <scope>NUCLEOTIDE SEQUENCE</scope>
    <source>
        <strain evidence="4">KIB01</strain>
    </source>
</reference>
<dbReference type="Gene3D" id="3.80.10.10">
    <property type="entry name" value="Ribonuclease Inhibitor"/>
    <property type="match status" value="1"/>
</dbReference>
<dbReference type="PANTHER" id="PTHR23155:SF1185">
    <property type="entry name" value="DISEASE RESISTANCE RPP8-LIKE PROTEIN 3-RELATED"/>
    <property type="match status" value="1"/>
</dbReference>
<evidence type="ECO:0000313" key="5">
    <source>
        <dbReference type="Proteomes" id="UP001280121"/>
    </source>
</evidence>
<protein>
    <submittedName>
        <fullName evidence="4">Uncharacterized protein</fullName>
    </submittedName>
</protein>
<comment type="caution">
    <text evidence="4">The sequence shown here is derived from an EMBL/GenBank/DDBJ whole genome shotgun (WGS) entry which is preliminary data.</text>
</comment>
<feature type="domain" description="Disease resistance R13L4/SHOC-2-like LRR" evidence="3">
    <location>
        <begin position="108"/>
        <end position="233"/>
    </location>
</feature>
<name>A0AAD9X6P5_9ROSI</name>
<dbReference type="Pfam" id="PF23559">
    <property type="entry name" value="WHD_DRP"/>
    <property type="match status" value="1"/>
</dbReference>
<dbReference type="SUPFAM" id="SSF52058">
    <property type="entry name" value="L domain-like"/>
    <property type="match status" value="1"/>
</dbReference>
<dbReference type="Pfam" id="PF23598">
    <property type="entry name" value="LRR_14"/>
    <property type="match status" value="1"/>
</dbReference>
<dbReference type="InterPro" id="IPR044974">
    <property type="entry name" value="Disease_R_plants"/>
</dbReference>
<evidence type="ECO:0000256" key="1">
    <source>
        <dbReference type="ARBA" id="ARBA00022737"/>
    </source>
</evidence>
<keyword evidence="1" id="KW-0677">Repeat</keyword>
<accession>A0AAD9X6P5</accession>
<dbReference type="Proteomes" id="UP001280121">
    <property type="component" value="Unassembled WGS sequence"/>
</dbReference>
<dbReference type="GO" id="GO:0098542">
    <property type="term" value="P:defense response to other organism"/>
    <property type="evidence" value="ECO:0007669"/>
    <property type="project" value="TreeGrafter"/>
</dbReference>
<evidence type="ECO:0000259" key="3">
    <source>
        <dbReference type="Pfam" id="PF23598"/>
    </source>
</evidence>
<evidence type="ECO:0000259" key="2">
    <source>
        <dbReference type="Pfam" id="PF23559"/>
    </source>
</evidence>
<sequence>MEVMAEDFLNEIVDRNMVQVVRTSASKRVKQCRMHDVLRDLSIFKAKVEIFIEIHGNIDFQPSIKSRHHVIHSNIDRNFASKPSIPRLHSLLFYDLKHWMQCHLDFICENFKLLRVLDLEYMQIYNLQREIGKLIHLRYLGLKNTRTSKLPTSMRYLKSLQTLDISNVLLAEIPDIICKMRDLRHLYMNTSEFTGKLRIDTLKNLQTLTLFHINNLELKNIGKLLHLRKLGVEM</sequence>
<dbReference type="PANTHER" id="PTHR23155">
    <property type="entry name" value="DISEASE RESISTANCE PROTEIN RP"/>
    <property type="match status" value="1"/>
</dbReference>
<dbReference type="InterPro" id="IPR058922">
    <property type="entry name" value="WHD_DRP"/>
</dbReference>
<dbReference type="InterPro" id="IPR055414">
    <property type="entry name" value="LRR_R13L4/SHOC2-like"/>
</dbReference>
<gene>
    <name evidence="4" type="ORF">Ddye_013752</name>
</gene>